<feature type="region of interest" description="Disordered" evidence="1">
    <location>
        <begin position="65"/>
        <end position="119"/>
    </location>
</feature>
<name>A0A3D2X3A4_9FIRM</name>
<dbReference type="EMBL" id="DPVV01000041">
    <property type="protein sequence ID" value="HCL01015.1"/>
    <property type="molecule type" value="Genomic_DNA"/>
</dbReference>
<dbReference type="InterPro" id="IPR035940">
    <property type="entry name" value="CAP_sf"/>
</dbReference>
<sequence>MATIITVTTLGTPTAVKAASSNNSCSQLNGNVITVSGSSQDEIKDKLKGLGINLNNLNLKNCSGFPNNVVPKTKVEKPKTEKPKTQKPKAEKPKAEVPKVAKPDKPGKNDGGSESKTELSYAQQVVKLVNEERAKNGLSALTIDKSVESAALVRSKEIEKSFSHTRPNGSSFSTALKEQGVGFMGAGENIAWGQKSPEEVMNGWMNSEGHRANILNPKFTKIGVGYYKNSNGTNYWTQLFTY</sequence>
<dbReference type="CDD" id="cd05379">
    <property type="entry name" value="CAP_bacterial"/>
    <property type="match status" value="1"/>
</dbReference>
<evidence type="ECO:0000259" key="2">
    <source>
        <dbReference type="Pfam" id="PF00188"/>
    </source>
</evidence>
<proteinExistence type="predicted"/>
<accession>A0A3D2X3A4</accession>
<evidence type="ECO:0000313" key="4">
    <source>
        <dbReference type="Proteomes" id="UP000262969"/>
    </source>
</evidence>
<dbReference type="Proteomes" id="UP000262969">
    <property type="component" value="Unassembled WGS sequence"/>
</dbReference>
<feature type="domain" description="SCP" evidence="2">
    <location>
        <begin position="127"/>
        <end position="240"/>
    </location>
</feature>
<evidence type="ECO:0000256" key="1">
    <source>
        <dbReference type="SAM" id="MobiDB-lite"/>
    </source>
</evidence>
<dbReference type="AlphaFoldDB" id="A0A3D2X3A4"/>
<dbReference type="Pfam" id="PF00188">
    <property type="entry name" value="CAP"/>
    <property type="match status" value="1"/>
</dbReference>
<gene>
    <name evidence="3" type="ORF">DHW61_01085</name>
</gene>
<organism evidence="3 4">
    <name type="scientific">Lachnoclostridium phytofermentans</name>
    <dbReference type="NCBI Taxonomy" id="66219"/>
    <lineage>
        <taxon>Bacteria</taxon>
        <taxon>Bacillati</taxon>
        <taxon>Bacillota</taxon>
        <taxon>Clostridia</taxon>
        <taxon>Lachnospirales</taxon>
        <taxon>Lachnospiraceae</taxon>
    </lineage>
</organism>
<dbReference type="Gene3D" id="3.40.33.10">
    <property type="entry name" value="CAP"/>
    <property type="match status" value="1"/>
</dbReference>
<dbReference type="PANTHER" id="PTHR31157:SF1">
    <property type="entry name" value="SCP DOMAIN-CONTAINING PROTEIN"/>
    <property type="match status" value="1"/>
</dbReference>
<dbReference type="SUPFAM" id="SSF55797">
    <property type="entry name" value="PR-1-like"/>
    <property type="match status" value="1"/>
</dbReference>
<comment type="caution">
    <text evidence="3">The sequence shown here is derived from an EMBL/GenBank/DDBJ whole genome shotgun (WGS) entry which is preliminary data.</text>
</comment>
<dbReference type="InterPro" id="IPR014044">
    <property type="entry name" value="CAP_dom"/>
</dbReference>
<dbReference type="PANTHER" id="PTHR31157">
    <property type="entry name" value="SCP DOMAIN-CONTAINING PROTEIN"/>
    <property type="match status" value="1"/>
</dbReference>
<reference evidence="3 4" key="1">
    <citation type="journal article" date="2018" name="Nat. Biotechnol.">
        <title>A standardized bacterial taxonomy based on genome phylogeny substantially revises the tree of life.</title>
        <authorList>
            <person name="Parks D.H."/>
            <person name="Chuvochina M."/>
            <person name="Waite D.W."/>
            <person name="Rinke C."/>
            <person name="Skarshewski A."/>
            <person name="Chaumeil P.A."/>
            <person name="Hugenholtz P."/>
        </authorList>
    </citation>
    <scope>NUCLEOTIDE SEQUENCE [LARGE SCALE GENOMIC DNA]</scope>
    <source>
        <strain evidence="3">UBA11728</strain>
    </source>
</reference>
<evidence type="ECO:0000313" key="3">
    <source>
        <dbReference type="EMBL" id="HCL01015.1"/>
    </source>
</evidence>
<protein>
    <recommendedName>
        <fullName evidence="2">SCP domain-containing protein</fullName>
    </recommendedName>
</protein>
<feature type="compositionally biased region" description="Basic and acidic residues" evidence="1">
    <location>
        <begin position="73"/>
        <end position="117"/>
    </location>
</feature>